<organism evidence="2 3">
    <name type="scientific">Advenella kashmirensis</name>
    <dbReference type="NCBI Taxonomy" id="310575"/>
    <lineage>
        <taxon>Bacteria</taxon>
        <taxon>Pseudomonadati</taxon>
        <taxon>Pseudomonadota</taxon>
        <taxon>Betaproteobacteria</taxon>
        <taxon>Burkholderiales</taxon>
        <taxon>Alcaligenaceae</taxon>
    </lineage>
</organism>
<reference evidence="2 3" key="1">
    <citation type="journal article" date="2018" name="Nat. Biotechnol.">
        <title>A standardized bacterial taxonomy based on genome phylogeny substantially revises the tree of life.</title>
        <authorList>
            <person name="Parks D.H."/>
            <person name="Chuvochina M."/>
            <person name="Waite D.W."/>
            <person name="Rinke C."/>
            <person name="Skarshewski A."/>
            <person name="Chaumeil P.A."/>
            <person name="Hugenholtz P."/>
        </authorList>
    </citation>
    <scope>NUCLEOTIDE SEQUENCE [LARGE SCALE GENOMIC DNA]</scope>
    <source>
        <strain evidence="2">UBA10707</strain>
    </source>
</reference>
<feature type="transmembrane region" description="Helical" evidence="1">
    <location>
        <begin position="265"/>
        <end position="284"/>
    </location>
</feature>
<keyword evidence="1" id="KW-0812">Transmembrane</keyword>
<feature type="transmembrane region" description="Helical" evidence="1">
    <location>
        <begin position="128"/>
        <end position="151"/>
    </location>
</feature>
<gene>
    <name evidence="2" type="ORF">DD666_16450</name>
</gene>
<feature type="transmembrane region" description="Helical" evidence="1">
    <location>
        <begin position="75"/>
        <end position="100"/>
    </location>
</feature>
<keyword evidence="1" id="KW-1133">Transmembrane helix</keyword>
<evidence type="ECO:0000313" key="2">
    <source>
        <dbReference type="EMBL" id="HBP30991.1"/>
    </source>
</evidence>
<name>A0A356LK89_9BURK</name>
<feature type="transmembrane region" description="Helical" evidence="1">
    <location>
        <begin position="194"/>
        <end position="216"/>
    </location>
</feature>
<keyword evidence="1" id="KW-0472">Membrane</keyword>
<evidence type="ECO:0000256" key="1">
    <source>
        <dbReference type="SAM" id="Phobius"/>
    </source>
</evidence>
<accession>A0A356LK89</accession>
<protein>
    <submittedName>
        <fullName evidence="2">Uncharacterized protein</fullName>
    </submittedName>
</protein>
<sequence length="390" mass="42832">MNELSDLERSNALFGQQIQVFFRQLIAQFKLLHDCAWPLTALGLVCSVMAFTNYARVYQLPLNSLSSGLISVFPVILAYCVLGVFAVAIIVFLPTVVFFVSPDEKNVPLIGRFEVAKSEARKGSRRTLACLWILCGVLNALILWGVIWWVADNNYTGIWWGALLVFSQILVSFGMLTIICCSAGISAKQIRPGFYGQISVVGLGHVILMTVLYTLAISLADQLWANQIGLLIALAAVVLFVLFLQLILACFFYDTKLYRQPFKSLVVGAFLVTGLTTMIPTVSAELARAAFQLKSPSGNPCLVLGAEGGQKISFPRVLQSSVPDESIGLRVFIELDGKYYVRPFDLSKVPEYKHADVHLIPVASVSSISDCRDKEETSMTRIDSARLGAS</sequence>
<dbReference type="EMBL" id="DOEK01000034">
    <property type="protein sequence ID" value="HBP30991.1"/>
    <property type="molecule type" value="Genomic_DNA"/>
</dbReference>
<dbReference type="AlphaFoldDB" id="A0A356LK89"/>
<proteinExistence type="predicted"/>
<evidence type="ECO:0000313" key="3">
    <source>
        <dbReference type="Proteomes" id="UP000264036"/>
    </source>
</evidence>
<dbReference type="Proteomes" id="UP000264036">
    <property type="component" value="Unassembled WGS sequence"/>
</dbReference>
<feature type="transmembrane region" description="Helical" evidence="1">
    <location>
        <begin position="35"/>
        <end position="55"/>
    </location>
</feature>
<feature type="transmembrane region" description="Helical" evidence="1">
    <location>
        <begin position="157"/>
        <end position="182"/>
    </location>
</feature>
<comment type="caution">
    <text evidence="2">The sequence shown here is derived from an EMBL/GenBank/DDBJ whole genome shotgun (WGS) entry which is preliminary data.</text>
</comment>
<feature type="transmembrane region" description="Helical" evidence="1">
    <location>
        <begin position="228"/>
        <end position="253"/>
    </location>
</feature>